<keyword evidence="2" id="KW-1185">Reference proteome</keyword>
<evidence type="ECO:0000313" key="1">
    <source>
        <dbReference type="EMBL" id="KAH8979098.1"/>
    </source>
</evidence>
<proteinExistence type="predicted"/>
<protein>
    <submittedName>
        <fullName evidence="1">Uncharacterized protein</fullName>
    </submittedName>
</protein>
<organism evidence="1 2">
    <name type="scientific">Lactarius akahatsu</name>
    <dbReference type="NCBI Taxonomy" id="416441"/>
    <lineage>
        <taxon>Eukaryota</taxon>
        <taxon>Fungi</taxon>
        <taxon>Dikarya</taxon>
        <taxon>Basidiomycota</taxon>
        <taxon>Agaricomycotina</taxon>
        <taxon>Agaricomycetes</taxon>
        <taxon>Russulales</taxon>
        <taxon>Russulaceae</taxon>
        <taxon>Lactarius</taxon>
    </lineage>
</organism>
<dbReference type="Proteomes" id="UP001201163">
    <property type="component" value="Unassembled WGS sequence"/>
</dbReference>
<comment type="caution">
    <text evidence="1">The sequence shown here is derived from an EMBL/GenBank/DDBJ whole genome shotgun (WGS) entry which is preliminary data.</text>
</comment>
<reference evidence="1" key="1">
    <citation type="submission" date="2022-01" db="EMBL/GenBank/DDBJ databases">
        <title>Comparative genomics reveals a dynamic genome evolution in the ectomycorrhizal milk-cap (Lactarius) mushrooms.</title>
        <authorList>
            <consortium name="DOE Joint Genome Institute"/>
            <person name="Lebreton A."/>
            <person name="Tang N."/>
            <person name="Kuo A."/>
            <person name="LaButti K."/>
            <person name="Drula E."/>
            <person name="Barry K."/>
            <person name="Clum A."/>
            <person name="Lipzen A."/>
            <person name="Mousain D."/>
            <person name="Ng V."/>
            <person name="Wang R."/>
            <person name="Wang X."/>
            <person name="Dai Y."/>
            <person name="Henrissat B."/>
            <person name="Grigoriev I.V."/>
            <person name="Guerin-Laguette A."/>
            <person name="Yu F."/>
            <person name="Martin F.M."/>
        </authorList>
    </citation>
    <scope>NUCLEOTIDE SEQUENCE</scope>
    <source>
        <strain evidence="1">QP</strain>
    </source>
</reference>
<dbReference type="AlphaFoldDB" id="A0AAD4L6T6"/>
<dbReference type="EMBL" id="JAKELL010000185">
    <property type="protein sequence ID" value="KAH8979098.1"/>
    <property type="molecule type" value="Genomic_DNA"/>
</dbReference>
<name>A0AAD4L6T6_9AGAM</name>
<accession>A0AAD4L6T6</accession>
<sequence>MQGVSLQSRAQQSEKQKLWWRWRWNEETCKRRTIVLLCPLQGGWVVGGEHWHFTRRAIVGPPYAPCWGDNTCSWVPQPHIELPIHLEHRGANRSARPSVQATCHHIGLWFVMTLAFGWPKRWAYLHHRPHHHKTQERIHISFTVPLTSSRWGRHEVSVRRK</sequence>
<gene>
    <name evidence="1" type="ORF">EDB92DRAFT_427446</name>
</gene>
<evidence type="ECO:0000313" key="2">
    <source>
        <dbReference type="Proteomes" id="UP001201163"/>
    </source>
</evidence>